<accession>A0A1Y2E9J7</accession>
<dbReference type="OrthoDB" id="2187549at2759"/>
<dbReference type="AlphaFoldDB" id="A0A1Y2E9J7"/>
<protein>
    <recommendedName>
        <fullName evidence="4">Glycosyltransferase family 31 protein</fullName>
    </recommendedName>
</protein>
<evidence type="ECO:0000313" key="2">
    <source>
        <dbReference type="EMBL" id="ORY67936.1"/>
    </source>
</evidence>
<dbReference type="STRING" id="106004.A0A1Y2E9J7"/>
<dbReference type="InterPro" id="IPR006740">
    <property type="entry name" value="DUF604"/>
</dbReference>
<keyword evidence="1" id="KW-0472">Membrane</keyword>
<evidence type="ECO:0000256" key="1">
    <source>
        <dbReference type="SAM" id="Phobius"/>
    </source>
</evidence>
<keyword evidence="1" id="KW-0812">Transmembrane</keyword>
<evidence type="ECO:0000313" key="3">
    <source>
        <dbReference type="Proteomes" id="UP000193467"/>
    </source>
</evidence>
<organism evidence="2 3">
    <name type="scientific">Leucosporidium creatinivorum</name>
    <dbReference type="NCBI Taxonomy" id="106004"/>
    <lineage>
        <taxon>Eukaryota</taxon>
        <taxon>Fungi</taxon>
        <taxon>Dikarya</taxon>
        <taxon>Basidiomycota</taxon>
        <taxon>Pucciniomycotina</taxon>
        <taxon>Microbotryomycetes</taxon>
        <taxon>Leucosporidiales</taxon>
        <taxon>Leucosporidium</taxon>
    </lineage>
</organism>
<dbReference type="Gene3D" id="3.90.550.50">
    <property type="match status" value="1"/>
</dbReference>
<feature type="transmembrane region" description="Helical" evidence="1">
    <location>
        <begin position="51"/>
        <end position="71"/>
    </location>
</feature>
<dbReference type="PANTHER" id="PTHR10811">
    <property type="entry name" value="FRINGE-RELATED"/>
    <property type="match status" value="1"/>
</dbReference>
<name>A0A1Y2E9J7_9BASI</name>
<gene>
    <name evidence="2" type="ORF">BCR35DRAFT_178607</name>
</gene>
<reference evidence="2 3" key="1">
    <citation type="submission" date="2016-07" db="EMBL/GenBank/DDBJ databases">
        <title>Pervasive Adenine N6-methylation of Active Genes in Fungi.</title>
        <authorList>
            <consortium name="DOE Joint Genome Institute"/>
            <person name="Mondo S.J."/>
            <person name="Dannebaum R.O."/>
            <person name="Kuo R.C."/>
            <person name="Labutti K."/>
            <person name="Haridas S."/>
            <person name="Kuo A."/>
            <person name="Salamov A."/>
            <person name="Ahrendt S.R."/>
            <person name="Lipzen A."/>
            <person name="Sullivan W."/>
            <person name="Andreopoulos W.B."/>
            <person name="Clum A."/>
            <person name="Lindquist E."/>
            <person name="Daum C."/>
            <person name="Ramamoorthy G.K."/>
            <person name="Gryganskyi A."/>
            <person name="Culley D."/>
            <person name="Magnuson J.K."/>
            <person name="James T.Y."/>
            <person name="O'Malley M.A."/>
            <person name="Stajich J.E."/>
            <person name="Spatafora J.W."/>
            <person name="Visel A."/>
            <person name="Grigoriev I.V."/>
        </authorList>
    </citation>
    <scope>NUCLEOTIDE SEQUENCE [LARGE SCALE GENOMIC DNA]</scope>
    <source>
        <strain evidence="2 3">62-1032</strain>
    </source>
</reference>
<keyword evidence="1" id="KW-1133">Transmembrane helix</keyword>
<keyword evidence="3" id="KW-1185">Reference proteome</keyword>
<comment type="caution">
    <text evidence="2">The sequence shown here is derived from an EMBL/GenBank/DDBJ whole genome shotgun (WGS) entry which is preliminary data.</text>
</comment>
<dbReference type="Pfam" id="PF04646">
    <property type="entry name" value="DUF604"/>
    <property type="match status" value="1"/>
</dbReference>
<evidence type="ECO:0008006" key="4">
    <source>
        <dbReference type="Google" id="ProtNLM"/>
    </source>
</evidence>
<sequence length="493" mass="55691">MRNMLPFLKKKDPLPWRSPHLPPSSYDGSGFPFSNLPEAASALIPLLRSRLVAALALGSFTIFILLSYLAGIPVPLLSSASTGSFPSHGLKRELWADLSQISLRHFVLQPREIQWTTPSSMDQPVPWTVDPLLPRRSSNLASAAHRGIADLPGGLVANGEHVPHHQIEVYPRVPLLHDGQTFPRGRDLIYGITTTVKRAKEMSELWTRWMVPVVEGDEDNRPGCMVLLSRDEDPLEIEELKKVLKGRGLNCGLRTSTHERYEVRVLSMTRELKDYAEELGRNFDWYIFNDDDTFWLDQLTVRRMLGKYDTTQKWFVGATTEAKNQLDQFGRMAFGGAGMLVSDPLMTEMYNVWDSCHEQFKHIFGGDEMVTRCAALAKGATKQTVTTEEKGLHQFDIPGDSTGVLQSGIPFINLHHYLGGTWVHLFGYGTYRTDFSQIQLLQRVVEFLGGDNMFKRYVFGDGKWLLVNGYSITFFEEPLTKNMMDKMVSSISG</sequence>
<proteinExistence type="predicted"/>
<dbReference type="Proteomes" id="UP000193467">
    <property type="component" value="Unassembled WGS sequence"/>
</dbReference>
<dbReference type="EMBL" id="MCGR01000060">
    <property type="protein sequence ID" value="ORY67936.1"/>
    <property type="molecule type" value="Genomic_DNA"/>
</dbReference>
<dbReference type="InParanoid" id="A0A1Y2E9J7"/>